<keyword evidence="3" id="KW-1185">Reference proteome</keyword>
<keyword evidence="1" id="KW-0472">Membrane</keyword>
<evidence type="ECO:0000256" key="1">
    <source>
        <dbReference type="SAM" id="Phobius"/>
    </source>
</evidence>
<keyword evidence="1" id="KW-0812">Transmembrane</keyword>
<evidence type="ECO:0008006" key="4">
    <source>
        <dbReference type="Google" id="ProtNLM"/>
    </source>
</evidence>
<evidence type="ECO:0000313" key="2">
    <source>
        <dbReference type="EMBL" id="ULN52944.1"/>
    </source>
</evidence>
<reference evidence="2" key="1">
    <citation type="submission" date="2022-08" db="EMBL/GenBank/DDBJ databases">
        <title>Complete genome sequence of 14 non-tuberculosis mycobacteria type-strains.</title>
        <authorList>
            <person name="Igarashi Y."/>
            <person name="Osugi A."/>
            <person name="Mitarai S."/>
        </authorList>
    </citation>
    <scope>NUCLEOTIDE SEQUENCE</scope>
    <source>
        <strain evidence="2">DSM 45575</strain>
    </source>
</reference>
<dbReference type="EMBL" id="CP092365">
    <property type="protein sequence ID" value="ULN52944.1"/>
    <property type="molecule type" value="Genomic_DNA"/>
</dbReference>
<organism evidence="2 3">
    <name type="scientific">Mycolicibacillus parakoreensis</name>
    <dbReference type="NCBI Taxonomy" id="1069221"/>
    <lineage>
        <taxon>Bacteria</taxon>
        <taxon>Bacillati</taxon>
        <taxon>Actinomycetota</taxon>
        <taxon>Actinomycetes</taxon>
        <taxon>Mycobacteriales</taxon>
        <taxon>Mycobacteriaceae</taxon>
        <taxon>Mycolicibacillus</taxon>
    </lineage>
</organism>
<keyword evidence="1" id="KW-1133">Transmembrane helix</keyword>
<dbReference type="RefSeq" id="WP_240171203.1">
    <property type="nucleotide sequence ID" value="NZ_CP092365.1"/>
</dbReference>
<feature type="transmembrane region" description="Helical" evidence="1">
    <location>
        <begin position="29"/>
        <end position="46"/>
    </location>
</feature>
<accession>A0ABY3U6B1</accession>
<evidence type="ECO:0000313" key="3">
    <source>
        <dbReference type="Proteomes" id="UP001055200"/>
    </source>
</evidence>
<protein>
    <recommendedName>
        <fullName evidence="4">ABC transporter permease</fullName>
    </recommendedName>
</protein>
<gene>
    <name evidence="2" type="ORF">MIU77_00680</name>
</gene>
<proteinExistence type="predicted"/>
<sequence>MSAGHPPGWATRLQALLTRPVRVDAVLETLLWLVVPYLLIGLVVTFSQPEHLDRVRAQLTLHAPQNSGFDLMEFTVATALWPALLVEPGSCAR</sequence>
<name>A0ABY3U6B1_9MYCO</name>
<dbReference type="Proteomes" id="UP001055200">
    <property type="component" value="Chromosome"/>
</dbReference>